<dbReference type="Proteomes" id="UP000229740">
    <property type="component" value="Unassembled WGS sequence"/>
</dbReference>
<comment type="caution">
    <text evidence="2">The sequence shown here is derived from an EMBL/GenBank/DDBJ whole genome shotgun (WGS) entry which is preliminary data.</text>
</comment>
<evidence type="ECO:0000313" key="3">
    <source>
        <dbReference type="Proteomes" id="UP000229740"/>
    </source>
</evidence>
<feature type="compositionally biased region" description="Acidic residues" evidence="1">
    <location>
        <begin position="192"/>
        <end position="203"/>
    </location>
</feature>
<sequence length="406" mass="43578">MNNRKIIIAGIILLGILFSAVTQGQAAEDRLVQHSPVLCAARETPFELRFRVISDVRIEEARVYFRIKDTKNFYFTLARQQEDGEFIAILPGAKTEVSVIEYILMLIEEGQRAVKSSPFMLAVDDQQACNENHMTKMPDELIISSDEAIDPEIGFSGEYIIWDLPEENNSESAYLDGVAEQMQVLDMLSDASVDDAEDADTEDPAVSSSGSKTWSMNKKTLIIAGTAGAGAIALAGAIASGAGGSDGGIWSSVGETTDQAVAVLYKTPAEQSACGTVVTNQLFLTNNASEELRLGIVDYEVILTKDSPAGSCRPGRSGSFAPSSKTILAPGENVLLREWRNDVNPCSGCPYLSAECVWESRYIVHTSLGSAVAMSNFSAQGNLCTPSTAKGQTPEHGQQLCGDDVP</sequence>
<protein>
    <submittedName>
        <fullName evidence="2">Uncharacterized protein</fullName>
    </submittedName>
</protein>
<organism evidence="2 3">
    <name type="scientific">candidate division KSB3 bacterium</name>
    <dbReference type="NCBI Taxonomy" id="2044937"/>
    <lineage>
        <taxon>Bacteria</taxon>
        <taxon>candidate division KSB3</taxon>
    </lineage>
</organism>
<reference evidence="2 3" key="1">
    <citation type="submission" date="2017-10" db="EMBL/GenBank/DDBJ databases">
        <title>Novel microbial diversity and functional potential in the marine mammal oral microbiome.</title>
        <authorList>
            <person name="Dudek N.K."/>
            <person name="Sun C.L."/>
            <person name="Burstein D."/>
            <person name="Kantor R.S."/>
            <person name="Aliaga Goltsman D.S."/>
            <person name="Bik E.M."/>
            <person name="Thomas B.C."/>
            <person name="Banfield J.F."/>
            <person name="Relman D.A."/>
        </authorList>
    </citation>
    <scope>NUCLEOTIDE SEQUENCE [LARGE SCALE GENOMIC DNA]</scope>
    <source>
        <strain evidence="2">DOLZORAL124_49_17</strain>
    </source>
</reference>
<gene>
    <name evidence="2" type="ORF">CSB45_08500</name>
</gene>
<evidence type="ECO:0000256" key="1">
    <source>
        <dbReference type="SAM" id="MobiDB-lite"/>
    </source>
</evidence>
<evidence type="ECO:0000313" key="2">
    <source>
        <dbReference type="EMBL" id="PID57256.1"/>
    </source>
</evidence>
<accession>A0A2G6E5A6</accession>
<proteinExistence type="predicted"/>
<dbReference type="EMBL" id="PDPS01000028">
    <property type="protein sequence ID" value="PID57256.1"/>
    <property type="molecule type" value="Genomic_DNA"/>
</dbReference>
<dbReference type="AlphaFoldDB" id="A0A2G6E5A6"/>
<name>A0A2G6E5A6_9BACT</name>
<feature type="region of interest" description="Disordered" evidence="1">
    <location>
        <begin position="192"/>
        <end position="212"/>
    </location>
</feature>